<evidence type="ECO:0000256" key="1">
    <source>
        <dbReference type="SAM" id="Phobius"/>
    </source>
</evidence>
<sequence length="194" mass="20781">MSFENMAPHQGNLETFGLATRRVIRFSIGFLVIVLITAGFVLAGTNAVQRGTVDLSYPGTQAGLVLAMSALGLLTWVCLVGLLISTIVWIVSAHKVSPTGPGAAGYGGLFATLMLFSLSYLLPLTLLAGAGLRLLGWAALIAGVVLTRARIRRETGRPDLGGRPRTILSSDDWDASKWDPEVHRDIERRGRPTD</sequence>
<dbReference type="Proteomes" id="UP001597183">
    <property type="component" value="Unassembled WGS sequence"/>
</dbReference>
<keyword evidence="1" id="KW-0812">Transmembrane</keyword>
<feature type="transmembrane region" description="Helical" evidence="1">
    <location>
        <begin position="128"/>
        <end position="147"/>
    </location>
</feature>
<keyword evidence="1" id="KW-0472">Membrane</keyword>
<keyword evidence="1" id="KW-1133">Transmembrane helix</keyword>
<dbReference type="RefSeq" id="WP_317791091.1">
    <property type="nucleotide sequence ID" value="NZ_AP028461.1"/>
</dbReference>
<name>A0ABW4AJP7_9ACTN</name>
<dbReference type="EMBL" id="JBHTMK010000043">
    <property type="protein sequence ID" value="MFD1370408.1"/>
    <property type="molecule type" value="Genomic_DNA"/>
</dbReference>
<evidence type="ECO:0000313" key="2">
    <source>
        <dbReference type="EMBL" id="MFD1370408.1"/>
    </source>
</evidence>
<gene>
    <name evidence="2" type="ORF">ACFQ5G_34155</name>
</gene>
<comment type="caution">
    <text evidence="2">The sequence shown here is derived from an EMBL/GenBank/DDBJ whole genome shotgun (WGS) entry which is preliminary data.</text>
</comment>
<proteinExistence type="predicted"/>
<feature type="transmembrane region" description="Helical" evidence="1">
    <location>
        <begin position="64"/>
        <end position="91"/>
    </location>
</feature>
<protein>
    <submittedName>
        <fullName evidence="2">Uncharacterized protein</fullName>
    </submittedName>
</protein>
<accession>A0ABW4AJP7</accession>
<evidence type="ECO:0000313" key="3">
    <source>
        <dbReference type="Proteomes" id="UP001597183"/>
    </source>
</evidence>
<keyword evidence="3" id="KW-1185">Reference proteome</keyword>
<organism evidence="2 3">
    <name type="scientific">Actinoplanes sichuanensis</name>
    <dbReference type="NCBI Taxonomy" id="512349"/>
    <lineage>
        <taxon>Bacteria</taxon>
        <taxon>Bacillati</taxon>
        <taxon>Actinomycetota</taxon>
        <taxon>Actinomycetes</taxon>
        <taxon>Micromonosporales</taxon>
        <taxon>Micromonosporaceae</taxon>
        <taxon>Actinoplanes</taxon>
    </lineage>
</organism>
<feature type="transmembrane region" description="Helical" evidence="1">
    <location>
        <begin position="23"/>
        <end position="44"/>
    </location>
</feature>
<reference evidence="3" key="1">
    <citation type="journal article" date="2019" name="Int. J. Syst. Evol. Microbiol.">
        <title>The Global Catalogue of Microorganisms (GCM) 10K type strain sequencing project: providing services to taxonomists for standard genome sequencing and annotation.</title>
        <authorList>
            <consortium name="The Broad Institute Genomics Platform"/>
            <consortium name="The Broad Institute Genome Sequencing Center for Infectious Disease"/>
            <person name="Wu L."/>
            <person name="Ma J."/>
        </authorList>
    </citation>
    <scope>NUCLEOTIDE SEQUENCE [LARGE SCALE GENOMIC DNA]</scope>
    <source>
        <strain evidence="3">CCM 7526</strain>
    </source>
</reference>
<feature type="transmembrane region" description="Helical" evidence="1">
    <location>
        <begin position="103"/>
        <end position="122"/>
    </location>
</feature>